<feature type="chain" id="PRO_5039656093" evidence="1">
    <location>
        <begin position="27"/>
        <end position="87"/>
    </location>
</feature>
<comment type="caution">
    <text evidence="2">The sequence shown here is derived from an EMBL/GenBank/DDBJ whole genome shotgun (WGS) entry which is preliminary data.</text>
</comment>
<proteinExistence type="predicted"/>
<organism evidence="2 3">
    <name type="scientific">Dreissena polymorpha</name>
    <name type="common">Zebra mussel</name>
    <name type="synonym">Mytilus polymorpha</name>
    <dbReference type="NCBI Taxonomy" id="45954"/>
    <lineage>
        <taxon>Eukaryota</taxon>
        <taxon>Metazoa</taxon>
        <taxon>Spiralia</taxon>
        <taxon>Lophotrochozoa</taxon>
        <taxon>Mollusca</taxon>
        <taxon>Bivalvia</taxon>
        <taxon>Autobranchia</taxon>
        <taxon>Heteroconchia</taxon>
        <taxon>Euheterodonta</taxon>
        <taxon>Imparidentia</taxon>
        <taxon>Neoheterodontei</taxon>
        <taxon>Myida</taxon>
        <taxon>Dreissenoidea</taxon>
        <taxon>Dreissenidae</taxon>
        <taxon>Dreissena</taxon>
    </lineage>
</organism>
<feature type="signal peptide" evidence="1">
    <location>
        <begin position="1"/>
        <end position="26"/>
    </location>
</feature>
<evidence type="ECO:0000313" key="3">
    <source>
        <dbReference type="Proteomes" id="UP000828390"/>
    </source>
</evidence>
<name>A0A9D4IZV0_DREPO</name>
<sequence>MEMLPLAAIVALFAPWSLLFRPAARGHRAMCRMQQIYGYHAACLTGSLDSLANSERGKTAVVHVEVAPPEYWTLRGSCELNWGSGWE</sequence>
<dbReference type="EMBL" id="JAIWYP010000008">
    <property type="protein sequence ID" value="KAH3790729.1"/>
    <property type="molecule type" value="Genomic_DNA"/>
</dbReference>
<protein>
    <submittedName>
        <fullName evidence="2">Uncharacterized protein</fullName>
    </submittedName>
</protein>
<evidence type="ECO:0000256" key="1">
    <source>
        <dbReference type="SAM" id="SignalP"/>
    </source>
</evidence>
<dbReference type="Proteomes" id="UP000828390">
    <property type="component" value="Unassembled WGS sequence"/>
</dbReference>
<keyword evidence="1" id="KW-0732">Signal</keyword>
<accession>A0A9D4IZV0</accession>
<dbReference type="AlphaFoldDB" id="A0A9D4IZV0"/>
<keyword evidence="3" id="KW-1185">Reference proteome</keyword>
<gene>
    <name evidence="2" type="ORF">DPMN_168936</name>
</gene>
<reference evidence="2" key="2">
    <citation type="submission" date="2020-11" db="EMBL/GenBank/DDBJ databases">
        <authorList>
            <person name="McCartney M.A."/>
            <person name="Auch B."/>
            <person name="Kono T."/>
            <person name="Mallez S."/>
            <person name="Becker A."/>
            <person name="Gohl D.M."/>
            <person name="Silverstein K.A.T."/>
            <person name="Koren S."/>
            <person name="Bechman K.B."/>
            <person name="Herman A."/>
            <person name="Abrahante J.E."/>
            <person name="Garbe J."/>
        </authorList>
    </citation>
    <scope>NUCLEOTIDE SEQUENCE</scope>
    <source>
        <strain evidence="2">Duluth1</strain>
        <tissue evidence="2">Whole animal</tissue>
    </source>
</reference>
<reference evidence="2" key="1">
    <citation type="journal article" date="2019" name="bioRxiv">
        <title>The Genome of the Zebra Mussel, Dreissena polymorpha: A Resource for Invasive Species Research.</title>
        <authorList>
            <person name="McCartney M.A."/>
            <person name="Auch B."/>
            <person name="Kono T."/>
            <person name="Mallez S."/>
            <person name="Zhang Y."/>
            <person name="Obille A."/>
            <person name="Becker A."/>
            <person name="Abrahante J.E."/>
            <person name="Garbe J."/>
            <person name="Badalamenti J.P."/>
            <person name="Herman A."/>
            <person name="Mangelson H."/>
            <person name="Liachko I."/>
            <person name="Sullivan S."/>
            <person name="Sone E.D."/>
            <person name="Koren S."/>
            <person name="Silverstein K.A.T."/>
            <person name="Beckman K.B."/>
            <person name="Gohl D.M."/>
        </authorList>
    </citation>
    <scope>NUCLEOTIDE SEQUENCE</scope>
    <source>
        <strain evidence="2">Duluth1</strain>
        <tissue evidence="2">Whole animal</tissue>
    </source>
</reference>
<evidence type="ECO:0000313" key="2">
    <source>
        <dbReference type="EMBL" id="KAH3790729.1"/>
    </source>
</evidence>